<evidence type="ECO:0000313" key="3">
    <source>
        <dbReference type="WBParaSite" id="TCNE_0000577701-mRNA-1"/>
    </source>
</evidence>
<accession>A0A183UBA7</accession>
<dbReference type="EMBL" id="UYWY01019391">
    <property type="protein sequence ID" value="VDM37008.1"/>
    <property type="molecule type" value="Genomic_DNA"/>
</dbReference>
<proteinExistence type="predicted"/>
<dbReference type="Proteomes" id="UP000050794">
    <property type="component" value="Unassembled WGS sequence"/>
</dbReference>
<dbReference type="WBParaSite" id="TCNE_0000577701-mRNA-1">
    <property type="protein sequence ID" value="TCNE_0000577701-mRNA-1"/>
    <property type="gene ID" value="TCNE_0000577701"/>
</dbReference>
<reference evidence="1 2" key="2">
    <citation type="submission" date="2018-11" db="EMBL/GenBank/DDBJ databases">
        <authorList>
            <consortium name="Pathogen Informatics"/>
        </authorList>
    </citation>
    <scope>NUCLEOTIDE SEQUENCE [LARGE SCALE GENOMIC DNA]</scope>
</reference>
<reference evidence="3" key="1">
    <citation type="submission" date="2016-06" db="UniProtKB">
        <authorList>
            <consortium name="WormBaseParasite"/>
        </authorList>
    </citation>
    <scope>IDENTIFICATION</scope>
</reference>
<evidence type="ECO:0000313" key="1">
    <source>
        <dbReference type="EMBL" id="VDM37008.1"/>
    </source>
</evidence>
<evidence type="ECO:0000313" key="2">
    <source>
        <dbReference type="Proteomes" id="UP000050794"/>
    </source>
</evidence>
<name>A0A183UBA7_TOXCA</name>
<keyword evidence="2" id="KW-1185">Reference proteome</keyword>
<gene>
    <name evidence="1" type="ORF">TCNE_LOCUS5777</name>
</gene>
<protein>
    <submittedName>
        <fullName evidence="3">Innexin</fullName>
    </submittedName>
</protein>
<dbReference type="AlphaFoldDB" id="A0A183UBA7"/>
<sequence>MAADFIARKVGFKLPLEEIWNPFFNIAFNVCLNHYTNNAPAVIWRLLPLGRIPSDGSKWKEVTIQAKVSQLTLVTVYLICVISKSIPIKVCWHSWTSKRGIAEFWWTVAPHCREGEREEGFVVFELTIWKLMTVVAEDYGLWTRVPTLTEYCQMYCVKFKPRQQALKRQSETLYTSTDLDRQRHLEDWSRSND</sequence>
<organism evidence="2 3">
    <name type="scientific">Toxocara canis</name>
    <name type="common">Canine roundworm</name>
    <dbReference type="NCBI Taxonomy" id="6265"/>
    <lineage>
        <taxon>Eukaryota</taxon>
        <taxon>Metazoa</taxon>
        <taxon>Ecdysozoa</taxon>
        <taxon>Nematoda</taxon>
        <taxon>Chromadorea</taxon>
        <taxon>Rhabditida</taxon>
        <taxon>Spirurina</taxon>
        <taxon>Ascaridomorpha</taxon>
        <taxon>Ascaridoidea</taxon>
        <taxon>Toxocaridae</taxon>
        <taxon>Toxocara</taxon>
    </lineage>
</organism>